<dbReference type="Proteomes" id="UP000095286">
    <property type="component" value="Unplaced"/>
</dbReference>
<reference evidence="2" key="1">
    <citation type="submission" date="2016-11" db="UniProtKB">
        <authorList>
            <consortium name="WormBaseParasite"/>
        </authorList>
    </citation>
    <scope>IDENTIFICATION</scope>
    <source>
        <strain evidence="2">KR3021</strain>
    </source>
</reference>
<evidence type="ECO:0000313" key="2">
    <source>
        <dbReference type="WBParaSite" id="RSKR_0000075100.1"/>
    </source>
</evidence>
<proteinExistence type="predicted"/>
<dbReference type="WBParaSite" id="RSKR_0000075100.1">
    <property type="protein sequence ID" value="RSKR_0000075100.1"/>
    <property type="gene ID" value="RSKR_0000075100"/>
</dbReference>
<evidence type="ECO:0000313" key="1">
    <source>
        <dbReference type="Proteomes" id="UP000095286"/>
    </source>
</evidence>
<protein>
    <submittedName>
        <fullName evidence="2">VOC domain-containing protein</fullName>
    </submittedName>
</protein>
<name>A0AC35THS4_9BILA</name>
<sequence length="128" mass="14363">MLGAKMVEDCGVGGPVKMAFSDRQCLIKFGLLPDHVDLKRGNGYGRINFIRPTFQLQEVEKKICETDPDFIYKSALCTEDGYHILVLEDPNNHEIAFIGGEKYLSHHSTPDPAAEQKLLKAIKQEKDS</sequence>
<organism evidence="1 2">
    <name type="scientific">Rhabditophanes sp. KR3021</name>
    <dbReference type="NCBI Taxonomy" id="114890"/>
    <lineage>
        <taxon>Eukaryota</taxon>
        <taxon>Metazoa</taxon>
        <taxon>Ecdysozoa</taxon>
        <taxon>Nematoda</taxon>
        <taxon>Chromadorea</taxon>
        <taxon>Rhabditida</taxon>
        <taxon>Tylenchina</taxon>
        <taxon>Panagrolaimomorpha</taxon>
        <taxon>Strongyloidoidea</taxon>
        <taxon>Alloionematidae</taxon>
        <taxon>Rhabditophanes</taxon>
    </lineage>
</organism>
<accession>A0AC35THS4</accession>